<dbReference type="InterPro" id="IPR004550">
    <property type="entry name" value="AsnASE_II"/>
</dbReference>
<evidence type="ECO:0000313" key="11">
    <source>
        <dbReference type="EMBL" id="QMV85564.1"/>
    </source>
</evidence>
<dbReference type="InterPro" id="IPR036152">
    <property type="entry name" value="Asp/glu_Ase-like_sf"/>
</dbReference>
<reference evidence="11 12" key="1">
    <citation type="submission" date="2020-07" db="EMBL/GenBank/DDBJ databases">
        <title>non toxigenic Corynebacterium sp. nov from a clinical source.</title>
        <authorList>
            <person name="Bernier A.-M."/>
            <person name="Bernard K."/>
        </authorList>
    </citation>
    <scope>NUCLEOTIDE SEQUENCE [LARGE SCALE GENOMIC DNA]</scope>
    <source>
        <strain evidence="12">NML 93-0612</strain>
    </source>
</reference>
<evidence type="ECO:0000256" key="8">
    <source>
        <dbReference type="SAM" id="SignalP"/>
    </source>
</evidence>
<dbReference type="AlphaFoldDB" id="A0A7G5FG23"/>
<accession>A0A7G5FG23</accession>
<dbReference type="SUPFAM" id="SSF53774">
    <property type="entry name" value="Glutaminase/Asparaginase"/>
    <property type="match status" value="1"/>
</dbReference>
<evidence type="ECO:0000256" key="4">
    <source>
        <dbReference type="PIRSR" id="PIRSR001220-1"/>
    </source>
</evidence>
<feature type="binding site" evidence="5">
    <location>
        <position position="115"/>
    </location>
    <ligand>
        <name>substrate</name>
    </ligand>
</feature>
<dbReference type="InterPro" id="IPR006311">
    <property type="entry name" value="TAT_signal"/>
</dbReference>
<evidence type="ECO:0000256" key="1">
    <source>
        <dbReference type="ARBA" id="ARBA00010518"/>
    </source>
</evidence>
<dbReference type="GO" id="GO:0004067">
    <property type="term" value="F:asparaginase activity"/>
    <property type="evidence" value="ECO:0007669"/>
    <property type="project" value="UniProtKB-UniRule"/>
</dbReference>
<sequence length="368" mass="37825">MSSHGFSRRHFLAGSALVTAGGFLAACNSGASSTTESSASTEAKDKNKDKDKVDYKSISGKLVMLATGGTIASQKDASGALVPTVSGEELLKKVYEKFDKDKLSIEVRQVSQLDSSAMTLKDTDGILSQVHDTLKEDGVTGIIVSHGTDSMEETAIAIDTFLDADQPVVLTGSMFPFDDPDTDGPDNLTLAVTAATDPKNKGKGAFIAFGGKILRARGAYKMDASSKDGFDTNASGEIKRPKPLPLTKLDGTRVDIIAAYPGAPGELVIAAIDSGAKGLVIEGMGSGNVGGDIADAIVEVAEKGIPVVMSTRVDKGLVEGTYGGAGGGATLAEKGVIGSGILRPGQSRILVVAALATGTDVKELFPQE</sequence>
<feature type="binding site" evidence="5">
    <location>
        <begin position="148"/>
        <end position="149"/>
    </location>
    <ligand>
        <name>substrate</name>
    </ligand>
</feature>
<dbReference type="InterPro" id="IPR020827">
    <property type="entry name" value="Asparaginase/glutaminase_AS1"/>
</dbReference>
<feature type="domain" description="Asparaginase/glutaminase C-terminal" evidence="10">
    <location>
        <begin position="253"/>
        <end position="363"/>
    </location>
</feature>
<dbReference type="RefSeq" id="WP_182386385.1">
    <property type="nucleotide sequence ID" value="NZ_CP059833.1"/>
</dbReference>
<dbReference type="Proteomes" id="UP000515570">
    <property type="component" value="Chromosome"/>
</dbReference>
<dbReference type="Pfam" id="PF00710">
    <property type="entry name" value="Asparaginase"/>
    <property type="match status" value="1"/>
</dbReference>
<gene>
    <name evidence="11" type="ORF">HW450_02100</name>
</gene>
<dbReference type="SMART" id="SM00870">
    <property type="entry name" value="Asparaginase"/>
    <property type="match status" value="1"/>
</dbReference>
<protein>
    <recommendedName>
        <fullName evidence="2">asparaginase</fullName>
        <ecNumber evidence="2">3.5.1.1</ecNumber>
    </recommendedName>
</protein>
<dbReference type="EC" id="3.5.1.1" evidence="2"/>
<dbReference type="CDD" id="cd08964">
    <property type="entry name" value="L-asparaginase_II"/>
    <property type="match status" value="1"/>
</dbReference>
<dbReference type="Gene3D" id="3.40.50.40">
    <property type="match status" value="1"/>
</dbReference>
<dbReference type="PROSITE" id="PS51318">
    <property type="entry name" value="TAT"/>
    <property type="match status" value="1"/>
</dbReference>
<evidence type="ECO:0000256" key="3">
    <source>
        <dbReference type="ARBA" id="ARBA00022801"/>
    </source>
</evidence>
<keyword evidence="3" id="KW-0378">Hydrolase</keyword>
<dbReference type="SFLD" id="SFLDS00057">
    <property type="entry name" value="Glutaminase/Asparaginase"/>
    <property type="match status" value="1"/>
</dbReference>
<dbReference type="PANTHER" id="PTHR11707">
    <property type="entry name" value="L-ASPARAGINASE"/>
    <property type="match status" value="1"/>
</dbReference>
<keyword evidence="8" id="KW-0732">Signal</keyword>
<dbReference type="Gene3D" id="3.40.50.1170">
    <property type="entry name" value="L-asparaginase, N-terminal domain"/>
    <property type="match status" value="1"/>
</dbReference>
<dbReference type="InterPro" id="IPR027473">
    <property type="entry name" value="L-asparaginase_C"/>
</dbReference>
<dbReference type="Pfam" id="PF17763">
    <property type="entry name" value="Asparaginase_C"/>
    <property type="match status" value="1"/>
</dbReference>
<evidence type="ECO:0000259" key="10">
    <source>
        <dbReference type="Pfam" id="PF17763"/>
    </source>
</evidence>
<feature type="signal peptide" evidence="8">
    <location>
        <begin position="1"/>
        <end position="25"/>
    </location>
</feature>
<feature type="active site" description="O-isoaspartyl threonine intermediate" evidence="4">
    <location>
        <position position="70"/>
    </location>
</feature>
<feature type="active site" evidence="6">
    <location>
        <position position="70"/>
    </location>
</feature>
<organism evidence="11 12">
    <name type="scientific">Corynebacterium hindlerae</name>
    <dbReference type="NCBI Taxonomy" id="699041"/>
    <lineage>
        <taxon>Bacteria</taxon>
        <taxon>Bacillati</taxon>
        <taxon>Actinomycetota</taxon>
        <taxon>Actinomycetes</taxon>
        <taxon>Mycobacteriales</taxon>
        <taxon>Corynebacteriaceae</taxon>
        <taxon>Corynebacterium</taxon>
    </lineage>
</organism>
<comment type="similarity">
    <text evidence="1">Belongs to the asparaginase 1 family.</text>
</comment>
<evidence type="ECO:0000256" key="6">
    <source>
        <dbReference type="PROSITE-ProRule" id="PRU10099"/>
    </source>
</evidence>
<dbReference type="PIRSF" id="PIRSF500176">
    <property type="entry name" value="L_ASNase"/>
    <property type="match status" value="1"/>
</dbReference>
<feature type="compositionally biased region" description="Low complexity" evidence="7">
    <location>
        <begin position="31"/>
        <end position="41"/>
    </location>
</feature>
<dbReference type="InterPro" id="IPR040919">
    <property type="entry name" value="Asparaginase_C"/>
</dbReference>
<proteinExistence type="inferred from homology"/>
<name>A0A7G5FG23_9CORY</name>
<evidence type="ECO:0000256" key="5">
    <source>
        <dbReference type="PIRSR" id="PIRSR001220-2"/>
    </source>
</evidence>
<dbReference type="PIRSF" id="PIRSF001220">
    <property type="entry name" value="L-ASNase_gatD"/>
    <property type="match status" value="1"/>
</dbReference>
<dbReference type="InterPro" id="IPR006034">
    <property type="entry name" value="Asparaginase/glutaminase-like"/>
</dbReference>
<dbReference type="PRINTS" id="PR00139">
    <property type="entry name" value="ASNGLNASE"/>
</dbReference>
<feature type="region of interest" description="Disordered" evidence="7">
    <location>
        <begin position="31"/>
        <end position="50"/>
    </location>
</feature>
<dbReference type="EMBL" id="CP059833">
    <property type="protein sequence ID" value="QMV85564.1"/>
    <property type="molecule type" value="Genomic_DNA"/>
</dbReference>
<dbReference type="GO" id="GO:0006528">
    <property type="term" value="P:asparagine metabolic process"/>
    <property type="evidence" value="ECO:0007669"/>
    <property type="project" value="InterPro"/>
</dbReference>
<evidence type="ECO:0000256" key="2">
    <source>
        <dbReference type="ARBA" id="ARBA00012920"/>
    </source>
</evidence>
<dbReference type="InterPro" id="IPR027474">
    <property type="entry name" value="L-asparaginase_N"/>
</dbReference>
<evidence type="ECO:0000313" key="12">
    <source>
        <dbReference type="Proteomes" id="UP000515570"/>
    </source>
</evidence>
<feature type="domain" description="L-asparaginase N-terminal" evidence="9">
    <location>
        <begin position="61"/>
        <end position="239"/>
    </location>
</feature>
<evidence type="ECO:0000259" key="9">
    <source>
        <dbReference type="Pfam" id="PF00710"/>
    </source>
</evidence>
<feature type="chain" id="PRO_5039233162" description="asparaginase" evidence="8">
    <location>
        <begin position="26"/>
        <end position="368"/>
    </location>
</feature>
<keyword evidence="12" id="KW-1185">Reference proteome</keyword>
<evidence type="ECO:0000256" key="7">
    <source>
        <dbReference type="SAM" id="MobiDB-lite"/>
    </source>
</evidence>
<dbReference type="InterPro" id="IPR037152">
    <property type="entry name" value="L-asparaginase_N_sf"/>
</dbReference>
<dbReference type="PROSITE" id="PS51732">
    <property type="entry name" value="ASN_GLN_ASE_3"/>
    <property type="match status" value="1"/>
</dbReference>
<dbReference type="PANTHER" id="PTHR11707:SF28">
    <property type="entry name" value="60 KDA LYSOPHOSPHOLIPASE"/>
    <property type="match status" value="1"/>
</dbReference>
<dbReference type="PROSITE" id="PS00144">
    <property type="entry name" value="ASN_GLN_ASE_1"/>
    <property type="match status" value="1"/>
</dbReference>